<organism evidence="3 4">
    <name type="scientific">Tumebacillus permanentifrigoris</name>
    <dbReference type="NCBI Taxonomy" id="378543"/>
    <lineage>
        <taxon>Bacteria</taxon>
        <taxon>Bacillati</taxon>
        <taxon>Bacillota</taxon>
        <taxon>Bacilli</taxon>
        <taxon>Bacillales</taxon>
        <taxon>Alicyclobacillaceae</taxon>
        <taxon>Tumebacillus</taxon>
    </lineage>
</organism>
<sequence>MRIALIRTSMLAVLMMVLAGFMFGNLQLVYESSVQGLKIWLEIVFPAVFPVLVLSELMVGLGIVHFLGVLLEPIMRPLFRVPGSGGFAVAMGFISSYPVGARLAALLRAQKLVTRSEGERLLCFASTADPMFILVAISVGIFHDASLGVVIAGANFTAAILLGLLLRFHDRKGASSKTGEDQKGSLFLRAIRRMSQAQIDERRRLMEILSDAVNNAFQTLFGIGAFMVVFSVIIKFASTGVISEVLVPPLAWLLSALQFPEQLAHSLVVGFLEVTQSMRSVSDAVGPDMKSKIVVASALVAWGGISVHTQVASIISSTDIRYKPYFLYKIVHALLAGVIAFFIWEPMQGQLAWLKSTVTVFTSTPNATEQYGWTTLLVGNLTLMAATLLGFFMFVKLVRYLSHR</sequence>
<keyword evidence="1" id="KW-0472">Membrane</keyword>
<feature type="domain" description="Nucleoside transporter/FeoB GTPase Gate" evidence="2">
    <location>
        <begin position="44"/>
        <end position="122"/>
    </location>
</feature>
<evidence type="ECO:0000313" key="3">
    <source>
        <dbReference type="EMBL" id="PWK06659.1"/>
    </source>
</evidence>
<feature type="transmembrane region" description="Helical" evidence="1">
    <location>
        <begin position="293"/>
        <end position="314"/>
    </location>
</feature>
<evidence type="ECO:0000313" key="4">
    <source>
        <dbReference type="Proteomes" id="UP000245634"/>
    </source>
</evidence>
<dbReference type="AlphaFoldDB" id="A0A316D4B4"/>
<evidence type="ECO:0000259" key="2">
    <source>
        <dbReference type="Pfam" id="PF07670"/>
    </source>
</evidence>
<evidence type="ECO:0000256" key="1">
    <source>
        <dbReference type="SAM" id="Phobius"/>
    </source>
</evidence>
<feature type="transmembrane region" description="Helical" evidence="1">
    <location>
        <begin position="87"/>
        <end position="109"/>
    </location>
</feature>
<keyword evidence="4" id="KW-1185">Reference proteome</keyword>
<feature type="transmembrane region" description="Helical" evidence="1">
    <location>
        <begin position="326"/>
        <end position="344"/>
    </location>
</feature>
<feature type="transmembrane region" description="Helical" evidence="1">
    <location>
        <begin position="6"/>
        <end position="28"/>
    </location>
</feature>
<feature type="transmembrane region" description="Helical" evidence="1">
    <location>
        <begin position="40"/>
        <end position="67"/>
    </location>
</feature>
<name>A0A316D4B4_9BACL</name>
<dbReference type="InterPro" id="IPR011642">
    <property type="entry name" value="Gate_dom"/>
</dbReference>
<feature type="transmembrane region" description="Helical" evidence="1">
    <location>
        <begin position="371"/>
        <end position="395"/>
    </location>
</feature>
<dbReference type="NCBIfam" id="TIGR02871">
    <property type="entry name" value="spore_ylbJ"/>
    <property type="match status" value="1"/>
</dbReference>
<dbReference type="EMBL" id="QGGL01000019">
    <property type="protein sequence ID" value="PWK06659.1"/>
    <property type="molecule type" value="Genomic_DNA"/>
</dbReference>
<reference evidence="3 4" key="1">
    <citation type="submission" date="2018-05" db="EMBL/GenBank/DDBJ databases">
        <title>Genomic Encyclopedia of Type Strains, Phase IV (KMG-IV): sequencing the most valuable type-strain genomes for metagenomic binning, comparative biology and taxonomic classification.</title>
        <authorList>
            <person name="Goeker M."/>
        </authorList>
    </citation>
    <scope>NUCLEOTIDE SEQUENCE [LARGE SCALE GENOMIC DNA]</scope>
    <source>
        <strain evidence="3 4">DSM 18773</strain>
    </source>
</reference>
<accession>A0A316D4B4</accession>
<protein>
    <submittedName>
        <fullName evidence="3">Sporulation integral membrane protein YlbJ</fullName>
    </submittedName>
</protein>
<feature type="transmembrane region" description="Helical" evidence="1">
    <location>
        <begin position="147"/>
        <end position="168"/>
    </location>
</feature>
<dbReference type="InterPro" id="IPR014226">
    <property type="entry name" value="Spore_IM_YlbJ"/>
</dbReference>
<keyword evidence="1" id="KW-0812">Transmembrane</keyword>
<feature type="transmembrane region" description="Helical" evidence="1">
    <location>
        <begin position="212"/>
        <end position="234"/>
    </location>
</feature>
<comment type="caution">
    <text evidence="3">The sequence shown here is derived from an EMBL/GenBank/DDBJ whole genome shotgun (WGS) entry which is preliminary data.</text>
</comment>
<dbReference type="RefSeq" id="WP_170119561.1">
    <property type="nucleotide sequence ID" value="NZ_QGGL01000019.1"/>
</dbReference>
<dbReference type="Proteomes" id="UP000245634">
    <property type="component" value="Unassembled WGS sequence"/>
</dbReference>
<keyword evidence="1" id="KW-1133">Transmembrane helix</keyword>
<gene>
    <name evidence="3" type="ORF">C7459_11983</name>
</gene>
<proteinExistence type="predicted"/>
<feature type="transmembrane region" description="Helical" evidence="1">
    <location>
        <begin position="121"/>
        <end position="141"/>
    </location>
</feature>
<dbReference type="Pfam" id="PF07670">
    <property type="entry name" value="Gate"/>
    <property type="match status" value="1"/>
</dbReference>